<sequence length="261" mass="29720">MLRTSEGFTICSYNVQKLNSQKISNHRHTLTRVTHTHTHTHSVCLLSRCDVALLQHVSDPDGKVVRTLLNTLNKNMFTFTGNTHTHARTHARTHDAHPHTHTHTHTVLRALARTGSVEVLDQYQYRGPSSFLRPPFKFFLVPLHSDPDQAKDEINGLYDVFQDVSRKTLCFLGDFHAACAYLTKSNRKDVRLFRNSSFSWLIGDKVDTTVSDDTSCAYDRMVVFGEPLLKAIIPRSAKVFDLSKEFKLSRTKVRLSNSLTL</sequence>
<reference evidence="6" key="2">
    <citation type="submission" date="2025-08" db="UniProtKB">
        <authorList>
            <consortium name="Ensembl"/>
        </authorList>
    </citation>
    <scope>IDENTIFICATION</scope>
</reference>
<evidence type="ECO:0000256" key="5">
    <source>
        <dbReference type="ARBA" id="ARBA00023180"/>
    </source>
</evidence>
<evidence type="ECO:0000313" key="6">
    <source>
        <dbReference type="Ensembl" id="ENSGWIP00000006742.1"/>
    </source>
</evidence>
<dbReference type="GO" id="GO:0006308">
    <property type="term" value="P:DNA catabolic process"/>
    <property type="evidence" value="ECO:0007669"/>
    <property type="project" value="InterPro"/>
</dbReference>
<dbReference type="InterPro" id="IPR036691">
    <property type="entry name" value="Endo/exonu/phosph_ase_sf"/>
</dbReference>
<keyword evidence="2" id="KW-0732">Signal</keyword>
<name>A0A8C5DGP8_GOUWI</name>
<organism evidence="6 7">
    <name type="scientific">Gouania willdenowi</name>
    <name type="common">Blunt-snouted clingfish</name>
    <name type="synonym">Lepadogaster willdenowi</name>
    <dbReference type="NCBI Taxonomy" id="441366"/>
    <lineage>
        <taxon>Eukaryota</taxon>
        <taxon>Metazoa</taxon>
        <taxon>Chordata</taxon>
        <taxon>Craniata</taxon>
        <taxon>Vertebrata</taxon>
        <taxon>Euteleostomi</taxon>
        <taxon>Actinopterygii</taxon>
        <taxon>Neopterygii</taxon>
        <taxon>Teleostei</taxon>
        <taxon>Neoteleostei</taxon>
        <taxon>Acanthomorphata</taxon>
        <taxon>Ovalentaria</taxon>
        <taxon>Blenniimorphae</taxon>
        <taxon>Blenniiformes</taxon>
        <taxon>Gobiesocoidei</taxon>
        <taxon>Gobiesocidae</taxon>
        <taxon>Gobiesocinae</taxon>
        <taxon>Gouania</taxon>
    </lineage>
</organism>
<dbReference type="InterPro" id="IPR016202">
    <property type="entry name" value="DNase_I"/>
</dbReference>
<keyword evidence="4" id="KW-1015">Disulfide bond</keyword>
<reference evidence="6" key="1">
    <citation type="submission" date="2020-06" db="EMBL/GenBank/DDBJ databases">
        <authorList>
            <consortium name="Wellcome Sanger Institute Data Sharing"/>
        </authorList>
    </citation>
    <scope>NUCLEOTIDE SEQUENCE [LARGE SCALE GENOMIC DNA]</scope>
</reference>
<evidence type="ECO:0000313" key="7">
    <source>
        <dbReference type="Proteomes" id="UP000694680"/>
    </source>
</evidence>
<dbReference type="AlphaFoldDB" id="A0A8C5DGP8"/>
<reference evidence="6" key="3">
    <citation type="submission" date="2025-09" db="UniProtKB">
        <authorList>
            <consortium name="Ensembl"/>
        </authorList>
    </citation>
    <scope>IDENTIFICATION</scope>
</reference>
<proteinExistence type="predicted"/>
<dbReference type="GO" id="GO:0003677">
    <property type="term" value="F:DNA binding"/>
    <property type="evidence" value="ECO:0007669"/>
    <property type="project" value="TreeGrafter"/>
</dbReference>
<dbReference type="Gene3D" id="3.60.10.10">
    <property type="entry name" value="Endonuclease/exonuclease/phosphatase"/>
    <property type="match status" value="1"/>
</dbReference>
<dbReference type="Ensembl" id="ENSGWIT00000007471.1">
    <property type="protein sequence ID" value="ENSGWIP00000006742.1"/>
    <property type="gene ID" value="ENSGWIG00000003943.1"/>
</dbReference>
<dbReference type="PANTHER" id="PTHR11371:SF28">
    <property type="entry name" value="DEOXYRIBONUCLEASE-1-LIKE 1"/>
    <property type="match status" value="1"/>
</dbReference>
<evidence type="ECO:0000256" key="2">
    <source>
        <dbReference type="ARBA" id="ARBA00022729"/>
    </source>
</evidence>
<accession>A0A8C5DGP8</accession>
<dbReference type="GO" id="GO:0005634">
    <property type="term" value="C:nucleus"/>
    <property type="evidence" value="ECO:0007669"/>
    <property type="project" value="TreeGrafter"/>
</dbReference>
<dbReference type="PRINTS" id="PR00130">
    <property type="entry name" value="DNASEI"/>
</dbReference>
<evidence type="ECO:0000256" key="1">
    <source>
        <dbReference type="ARBA" id="ARBA00022722"/>
    </source>
</evidence>
<dbReference type="Proteomes" id="UP000694680">
    <property type="component" value="Chromosome 7"/>
</dbReference>
<keyword evidence="3" id="KW-0378">Hydrolase</keyword>
<keyword evidence="1" id="KW-0540">Nuclease</keyword>
<evidence type="ECO:0000256" key="3">
    <source>
        <dbReference type="ARBA" id="ARBA00022801"/>
    </source>
</evidence>
<dbReference type="SUPFAM" id="SSF56219">
    <property type="entry name" value="DNase I-like"/>
    <property type="match status" value="1"/>
</dbReference>
<protein>
    <submittedName>
        <fullName evidence="6">Uncharacterized protein</fullName>
    </submittedName>
</protein>
<dbReference type="PANTHER" id="PTHR11371">
    <property type="entry name" value="DEOXYRIBONUCLEASE"/>
    <property type="match status" value="1"/>
</dbReference>
<dbReference type="GO" id="GO:0004530">
    <property type="term" value="F:deoxyribonuclease I activity"/>
    <property type="evidence" value="ECO:0007669"/>
    <property type="project" value="TreeGrafter"/>
</dbReference>
<dbReference type="SMART" id="SM00476">
    <property type="entry name" value="DNaseIc"/>
    <property type="match status" value="1"/>
</dbReference>
<keyword evidence="7" id="KW-1185">Reference proteome</keyword>
<keyword evidence="5" id="KW-0325">Glycoprotein</keyword>
<evidence type="ECO:0000256" key="4">
    <source>
        <dbReference type="ARBA" id="ARBA00023157"/>
    </source>
</evidence>